<proteinExistence type="predicted"/>
<protein>
    <submittedName>
        <fullName evidence="2">GH21851</fullName>
    </submittedName>
</protein>
<sequence>MVRRRAAVLGGLTNQQSMTACQQLMPPSRLQLPLLPMYNKMAGSAAPRSPLEVNSARLQRLQRNLMKFPTQPNAVMLPMWCRSSGQQQQQQQQRSAIRAFENRQRKARSDIAIQLEQLHQIKRQQQQQQQLRMQHMQHKPQRQPQEKPKPKSFFMPFNFGKCASSLINFEVKARNATGSVAQPANQKQQQQIPTADFNYVQLAKQMCLEARQLANCGSNSSSQSQIAAQLALSTTEQELNCLAADIDSNLQNLHKILGTELPHCAAKLTQLTAPNLNRLQQSKHNILESLAAQHKATQLSSLAALQQSSSLAALQQSNSLAALQEYESAVNLELPQRAQAATATSNTSRRKSNSNKCQLNLNKLIEENKLRGTDSDPLWHSLMQLVAQMCESKKLSDDARLSAGSQKQYSVYLMVTSDEEDETECNPLPQLQQLRKPRRRRRTSSGWHRHIELPICQCLAAATRRPLHWPKQQAIKIPDQGQRRNRLPSRNSSRTRSRRSLGGNSWLTQQTAIVTNPKTGHYRHYLQQPLPNNRATELSFS</sequence>
<feature type="region of interest" description="Disordered" evidence="1">
    <location>
        <begin position="123"/>
        <end position="151"/>
    </location>
</feature>
<dbReference type="OMA" id="RPEMCAK"/>
<dbReference type="AlphaFoldDB" id="B4J7N3"/>
<dbReference type="Proteomes" id="UP000001070">
    <property type="component" value="Unassembled WGS sequence"/>
</dbReference>
<evidence type="ECO:0000313" key="3">
    <source>
        <dbReference type="Proteomes" id="UP000001070"/>
    </source>
</evidence>
<accession>B4J7N3</accession>
<feature type="region of interest" description="Disordered" evidence="1">
    <location>
        <begin position="469"/>
        <end position="507"/>
    </location>
</feature>
<dbReference type="InParanoid" id="B4J7N3"/>
<evidence type="ECO:0000256" key="1">
    <source>
        <dbReference type="SAM" id="MobiDB-lite"/>
    </source>
</evidence>
<feature type="compositionally biased region" description="Basic residues" evidence="1">
    <location>
        <begin position="483"/>
        <end position="499"/>
    </location>
</feature>
<gene>
    <name evidence="2" type="primary">Dgri\GH21851</name>
    <name evidence="2" type="ORF">Dgri_GH21851</name>
</gene>
<dbReference type="eggNOG" id="ENOG502T84F">
    <property type="taxonomic scope" value="Eukaryota"/>
</dbReference>
<keyword evidence="3" id="KW-1185">Reference proteome</keyword>
<reference evidence="2 3" key="1">
    <citation type="journal article" date="2007" name="Nature">
        <title>Evolution of genes and genomes on the Drosophila phylogeny.</title>
        <authorList>
            <consortium name="Drosophila 12 Genomes Consortium"/>
            <person name="Clark A.G."/>
            <person name="Eisen M.B."/>
            <person name="Smith D.R."/>
            <person name="Bergman C.M."/>
            <person name="Oliver B."/>
            <person name="Markow T.A."/>
            <person name="Kaufman T.C."/>
            <person name="Kellis M."/>
            <person name="Gelbart W."/>
            <person name="Iyer V.N."/>
            <person name="Pollard D.A."/>
            <person name="Sackton T.B."/>
            <person name="Larracuente A.M."/>
            <person name="Singh N.D."/>
            <person name="Abad J.P."/>
            <person name="Abt D.N."/>
            <person name="Adryan B."/>
            <person name="Aguade M."/>
            <person name="Akashi H."/>
            <person name="Anderson W.W."/>
            <person name="Aquadro C.F."/>
            <person name="Ardell D.H."/>
            <person name="Arguello R."/>
            <person name="Artieri C.G."/>
            <person name="Barbash D.A."/>
            <person name="Barker D."/>
            <person name="Barsanti P."/>
            <person name="Batterham P."/>
            <person name="Batzoglou S."/>
            <person name="Begun D."/>
            <person name="Bhutkar A."/>
            <person name="Blanco E."/>
            <person name="Bosak S.A."/>
            <person name="Bradley R.K."/>
            <person name="Brand A.D."/>
            <person name="Brent M.R."/>
            <person name="Brooks A.N."/>
            <person name="Brown R.H."/>
            <person name="Butlin R.K."/>
            <person name="Caggese C."/>
            <person name="Calvi B.R."/>
            <person name="Bernardo de Carvalho A."/>
            <person name="Caspi A."/>
            <person name="Castrezana S."/>
            <person name="Celniker S.E."/>
            <person name="Chang J.L."/>
            <person name="Chapple C."/>
            <person name="Chatterji S."/>
            <person name="Chinwalla A."/>
            <person name="Civetta A."/>
            <person name="Clifton S.W."/>
            <person name="Comeron J.M."/>
            <person name="Costello J.C."/>
            <person name="Coyne J.A."/>
            <person name="Daub J."/>
            <person name="David R.G."/>
            <person name="Delcher A.L."/>
            <person name="Delehaunty K."/>
            <person name="Do C.B."/>
            <person name="Ebling H."/>
            <person name="Edwards K."/>
            <person name="Eickbush T."/>
            <person name="Evans J.D."/>
            <person name="Filipski A."/>
            <person name="Findeiss S."/>
            <person name="Freyhult E."/>
            <person name="Fulton L."/>
            <person name="Fulton R."/>
            <person name="Garcia A.C."/>
            <person name="Gardiner A."/>
            <person name="Garfield D.A."/>
            <person name="Garvin B.E."/>
            <person name="Gibson G."/>
            <person name="Gilbert D."/>
            <person name="Gnerre S."/>
            <person name="Godfrey J."/>
            <person name="Good R."/>
            <person name="Gotea V."/>
            <person name="Gravely B."/>
            <person name="Greenberg A.J."/>
            <person name="Griffiths-Jones S."/>
            <person name="Gross S."/>
            <person name="Guigo R."/>
            <person name="Gustafson E.A."/>
            <person name="Haerty W."/>
            <person name="Hahn M.W."/>
            <person name="Halligan D.L."/>
            <person name="Halpern A.L."/>
            <person name="Halter G.M."/>
            <person name="Han M.V."/>
            <person name="Heger A."/>
            <person name="Hillier L."/>
            <person name="Hinrichs A.S."/>
            <person name="Holmes I."/>
            <person name="Hoskins R.A."/>
            <person name="Hubisz M.J."/>
            <person name="Hultmark D."/>
            <person name="Huntley M.A."/>
            <person name="Jaffe D.B."/>
            <person name="Jagadeeshan S."/>
            <person name="Jeck W.R."/>
            <person name="Johnson J."/>
            <person name="Jones C.D."/>
            <person name="Jordan W.C."/>
            <person name="Karpen G.H."/>
            <person name="Kataoka E."/>
            <person name="Keightley P.D."/>
            <person name="Kheradpour P."/>
            <person name="Kirkness E.F."/>
            <person name="Koerich L.B."/>
            <person name="Kristiansen K."/>
            <person name="Kudrna D."/>
            <person name="Kulathinal R.J."/>
            <person name="Kumar S."/>
            <person name="Kwok R."/>
            <person name="Lander E."/>
            <person name="Langley C.H."/>
            <person name="Lapoint R."/>
            <person name="Lazzaro B.P."/>
            <person name="Lee S.J."/>
            <person name="Levesque L."/>
            <person name="Li R."/>
            <person name="Lin C.F."/>
            <person name="Lin M.F."/>
            <person name="Lindblad-Toh K."/>
            <person name="Llopart A."/>
            <person name="Long M."/>
            <person name="Low L."/>
            <person name="Lozovsky E."/>
            <person name="Lu J."/>
            <person name="Luo M."/>
            <person name="Machado C.A."/>
            <person name="Makalowski W."/>
            <person name="Marzo M."/>
            <person name="Matsuda M."/>
            <person name="Matzkin L."/>
            <person name="McAllister B."/>
            <person name="McBride C.S."/>
            <person name="McKernan B."/>
            <person name="McKernan K."/>
            <person name="Mendez-Lago M."/>
            <person name="Minx P."/>
            <person name="Mollenhauer M.U."/>
            <person name="Montooth K."/>
            <person name="Mount S.M."/>
            <person name="Mu X."/>
            <person name="Myers E."/>
            <person name="Negre B."/>
            <person name="Newfeld S."/>
            <person name="Nielsen R."/>
            <person name="Noor M.A."/>
            <person name="O'Grady P."/>
            <person name="Pachter L."/>
            <person name="Papaceit M."/>
            <person name="Parisi M.J."/>
            <person name="Parisi M."/>
            <person name="Parts L."/>
            <person name="Pedersen J.S."/>
            <person name="Pesole G."/>
            <person name="Phillippy A.M."/>
            <person name="Ponting C.P."/>
            <person name="Pop M."/>
            <person name="Porcelli D."/>
            <person name="Powell J.R."/>
            <person name="Prohaska S."/>
            <person name="Pruitt K."/>
            <person name="Puig M."/>
            <person name="Quesneville H."/>
            <person name="Ram K.R."/>
            <person name="Rand D."/>
            <person name="Rasmussen M.D."/>
            <person name="Reed L.K."/>
            <person name="Reenan R."/>
            <person name="Reily A."/>
            <person name="Remington K.A."/>
            <person name="Rieger T.T."/>
            <person name="Ritchie M.G."/>
            <person name="Robin C."/>
            <person name="Rogers Y.H."/>
            <person name="Rohde C."/>
            <person name="Rozas J."/>
            <person name="Rubenfield M.J."/>
            <person name="Ruiz A."/>
            <person name="Russo S."/>
            <person name="Salzberg S.L."/>
            <person name="Sanchez-Gracia A."/>
            <person name="Saranga D.J."/>
            <person name="Sato H."/>
            <person name="Schaeffer S.W."/>
            <person name="Schatz M.C."/>
            <person name="Schlenke T."/>
            <person name="Schwartz R."/>
            <person name="Segarra C."/>
            <person name="Singh R.S."/>
            <person name="Sirot L."/>
            <person name="Sirota M."/>
            <person name="Sisneros N.B."/>
            <person name="Smith C.D."/>
            <person name="Smith T.F."/>
            <person name="Spieth J."/>
            <person name="Stage D.E."/>
            <person name="Stark A."/>
            <person name="Stephan W."/>
            <person name="Strausberg R.L."/>
            <person name="Strempel S."/>
            <person name="Sturgill D."/>
            <person name="Sutton G."/>
            <person name="Sutton G.G."/>
            <person name="Tao W."/>
            <person name="Teichmann S."/>
            <person name="Tobari Y.N."/>
            <person name="Tomimura Y."/>
            <person name="Tsolas J.M."/>
            <person name="Valente V.L."/>
            <person name="Venter E."/>
            <person name="Venter J.C."/>
            <person name="Vicario S."/>
            <person name="Vieira F.G."/>
            <person name="Vilella A.J."/>
            <person name="Villasante A."/>
            <person name="Walenz B."/>
            <person name="Wang J."/>
            <person name="Wasserman M."/>
            <person name="Watts T."/>
            <person name="Wilson D."/>
            <person name="Wilson R.K."/>
            <person name="Wing R.A."/>
            <person name="Wolfner M.F."/>
            <person name="Wong A."/>
            <person name="Wong G.K."/>
            <person name="Wu C.I."/>
            <person name="Wu G."/>
            <person name="Yamamoto D."/>
            <person name="Yang H.P."/>
            <person name="Yang S.P."/>
            <person name="Yorke J.A."/>
            <person name="Yoshida K."/>
            <person name="Zdobnov E."/>
            <person name="Zhang P."/>
            <person name="Zhang Y."/>
            <person name="Zimin A.V."/>
            <person name="Baldwin J."/>
            <person name="Abdouelleil A."/>
            <person name="Abdulkadir J."/>
            <person name="Abebe A."/>
            <person name="Abera B."/>
            <person name="Abreu J."/>
            <person name="Acer S.C."/>
            <person name="Aftuck L."/>
            <person name="Alexander A."/>
            <person name="An P."/>
            <person name="Anderson E."/>
            <person name="Anderson S."/>
            <person name="Arachi H."/>
            <person name="Azer M."/>
            <person name="Bachantsang P."/>
            <person name="Barry A."/>
            <person name="Bayul T."/>
            <person name="Berlin A."/>
            <person name="Bessette D."/>
            <person name="Bloom T."/>
            <person name="Blye J."/>
            <person name="Boguslavskiy L."/>
            <person name="Bonnet C."/>
            <person name="Boukhgalter B."/>
            <person name="Bourzgui I."/>
            <person name="Brown A."/>
            <person name="Cahill P."/>
            <person name="Channer S."/>
            <person name="Cheshatsang Y."/>
            <person name="Chuda L."/>
            <person name="Citroen M."/>
            <person name="Collymore A."/>
            <person name="Cooke P."/>
            <person name="Costello M."/>
            <person name="D'Aco K."/>
            <person name="Daza R."/>
            <person name="De Haan G."/>
            <person name="DeGray S."/>
            <person name="DeMaso C."/>
            <person name="Dhargay N."/>
            <person name="Dooley K."/>
            <person name="Dooley E."/>
            <person name="Doricent M."/>
            <person name="Dorje P."/>
            <person name="Dorjee K."/>
            <person name="Dupes A."/>
            <person name="Elong R."/>
            <person name="Falk J."/>
            <person name="Farina A."/>
            <person name="Faro S."/>
            <person name="Ferguson D."/>
            <person name="Fisher S."/>
            <person name="Foley C.D."/>
            <person name="Franke A."/>
            <person name="Friedrich D."/>
            <person name="Gadbois L."/>
            <person name="Gearin G."/>
            <person name="Gearin C.R."/>
            <person name="Giannoukos G."/>
            <person name="Goode T."/>
            <person name="Graham J."/>
            <person name="Grandbois E."/>
            <person name="Grewal S."/>
            <person name="Gyaltsen K."/>
            <person name="Hafez N."/>
            <person name="Hagos B."/>
            <person name="Hall J."/>
            <person name="Henson C."/>
            <person name="Hollinger A."/>
            <person name="Honan T."/>
            <person name="Huard M.D."/>
            <person name="Hughes L."/>
            <person name="Hurhula B."/>
            <person name="Husby M.E."/>
            <person name="Kamat A."/>
            <person name="Kanga B."/>
            <person name="Kashin S."/>
            <person name="Khazanovich D."/>
            <person name="Kisner P."/>
            <person name="Lance K."/>
            <person name="Lara M."/>
            <person name="Lee W."/>
            <person name="Lennon N."/>
            <person name="Letendre F."/>
            <person name="LeVine R."/>
            <person name="Lipovsky A."/>
            <person name="Liu X."/>
            <person name="Liu J."/>
            <person name="Liu S."/>
            <person name="Lokyitsang T."/>
            <person name="Lokyitsang Y."/>
            <person name="Lubonja R."/>
            <person name="Lui A."/>
            <person name="MacDonald P."/>
            <person name="Magnisalis V."/>
            <person name="Maru K."/>
            <person name="Matthews C."/>
            <person name="McCusker W."/>
            <person name="McDonough S."/>
            <person name="Mehta T."/>
            <person name="Meldrim J."/>
            <person name="Meneus L."/>
            <person name="Mihai O."/>
            <person name="Mihalev A."/>
            <person name="Mihova T."/>
            <person name="Mittelman R."/>
            <person name="Mlenga V."/>
            <person name="Montmayeur A."/>
            <person name="Mulrain L."/>
            <person name="Navidi A."/>
            <person name="Naylor J."/>
            <person name="Negash T."/>
            <person name="Nguyen T."/>
            <person name="Nguyen N."/>
            <person name="Nicol R."/>
            <person name="Norbu C."/>
            <person name="Norbu N."/>
            <person name="Novod N."/>
            <person name="O'Neill B."/>
            <person name="Osman S."/>
            <person name="Markiewicz E."/>
            <person name="Oyono O.L."/>
            <person name="Patti C."/>
            <person name="Phunkhang P."/>
            <person name="Pierre F."/>
            <person name="Priest M."/>
            <person name="Raghuraman S."/>
            <person name="Rege F."/>
            <person name="Reyes R."/>
            <person name="Rise C."/>
            <person name="Rogov P."/>
            <person name="Ross K."/>
            <person name="Ryan E."/>
            <person name="Settipalli S."/>
            <person name="Shea T."/>
            <person name="Sherpa N."/>
            <person name="Shi L."/>
            <person name="Shih D."/>
            <person name="Sparrow T."/>
            <person name="Spaulding J."/>
            <person name="Stalker J."/>
            <person name="Stange-Thomann N."/>
            <person name="Stavropoulos S."/>
            <person name="Stone C."/>
            <person name="Strader C."/>
            <person name="Tesfaye S."/>
            <person name="Thomson T."/>
            <person name="Thoulutsang Y."/>
            <person name="Thoulutsang D."/>
            <person name="Topham K."/>
            <person name="Topping I."/>
            <person name="Tsamla T."/>
            <person name="Vassiliev H."/>
            <person name="Vo A."/>
            <person name="Wangchuk T."/>
            <person name="Wangdi T."/>
            <person name="Weiand M."/>
            <person name="Wilkinson J."/>
            <person name="Wilson A."/>
            <person name="Yadav S."/>
            <person name="Young G."/>
            <person name="Yu Q."/>
            <person name="Zembek L."/>
            <person name="Zhong D."/>
            <person name="Zimmer A."/>
            <person name="Zwirko Z."/>
            <person name="Jaffe D.B."/>
            <person name="Alvarez P."/>
            <person name="Brockman W."/>
            <person name="Butler J."/>
            <person name="Chin C."/>
            <person name="Gnerre S."/>
            <person name="Grabherr M."/>
            <person name="Kleber M."/>
            <person name="Mauceli E."/>
            <person name="MacCallum I."/>
        </authorList>
    </citation>
    <scope>NUCLEOTIDE SEQUENCE [LARGE SCALE GENOMIC DNA]</scope>
    <source>
        <strain evidence="3">Tucson 15287-2541.00</strain>
    </source>
</reference>
<dbReference type="KEGG" id="dgr:6560331"/>
<dbReference type="OrthoDB" id="7872994at2759"/>
<feature type="compositionally biased region" description="Low complexity" evidence="1">
    <location>
        <begin position="123"/>
        <end position="134"/>
    </location>
</feature>
<organism evidence="3">
    <name type="scientific">Drosophila grimshawi</name>
    <name type="common">Hawaiian fruit fly</name>
    <name type="synonym">Idiomyia grimshawi</name>
    <dbReference type="NCBI Taxonomy" id="7222"/>
    <lineage>
        <taxon>Eukaryota</taxon>
        <taxon>Metazoa</taxon>
        <taxon>Ecdysozoa</taxon>
        <taxon>Arthropoda</taxon>
        <taxon>Hexapoda</taxon>
        <taxon>Insecta</taxon>
        <taxon>Pterygota</taxon>
        <taxon>Neoptera</taxon>
        <taxon>Endopterygota</taxon>
        <taxon>Diptera</taxon>
        <taxon>Brachycera</taxon>
        <taxon>Muscomorpha</taxon>
        <taxon>Ephydroidea</taxon>
        <taxon>Drosophilidae</taxon>
        <taxon>Drosophila</taxon>
        <taxon>Hawaiian Drosophila</taxon>
    </lineage>
</organism>
<dbReference type="PROSITE" id="PS51257">
    <property type="entry name" value="PROKAR_LIPOPROTEIN"/>
    <property type="match status" value="1"/>
</dbReference>
<name>B4J7N3_DROGR</name>
<dbReference type="EMBL" id="CH916367">
    <property type="protein sequence ID" value="EDW02181.1"/>
    <property type="molecule type" value="Genomic_DNA"/>
</dbReference>
<dbReference type="HOGENOM" id="CLU_503695_0_0_1"/>
<evidence type="ECO:0000313" key="2">
    <source>
        <dbReference type="EMBL" id="EDW02181.1"/>
    </source>
</evidence>